<sequence>MKKTELVFVPAPGRGHTASIIGFAKQLLQREERKSVTVLVIKRATPPKLDSYIEKLAAANSNIRFINLPSVDPPMGGFEHPQIAEMAAALERSGYRFLWLHGRQHQRNSVQSDLWNGVPIATWPVYAEQQSNAFQLVKDLELAMQLTLDYRFKNPHKLVPFNEIEKAIRCLMDDENPVRRRVKEIGKKAIEALMDGGSSFISLRRFIEDPLVAQK</sequence>
<accession>A0A6P6T1X9</accession>
<reference evidence="1" key="1">
    <citation type="journal article" date="2025" name="Foods">
        <title>Unveiling the Microbial Signatures of Arabica Coffee Cherries: Insights into Ripeness Specific Diversity, Functional Traits, and Implications for Quality and Safety.</title>
        <authorList>
            <consortium name="RefSeq"/>
            <person name="Tenea G.N."/>
            <person name="Cifuentes V."/>
            <person name="Reyes P."/>
            <person name="Cevallos-Vallejos M."/>
        </authorList>
    </citation>
    <scope>NUCLEOTIDE SEQUENCE [LARGE SCALE GENOMIC DNA]</scope>
</reference>
<dbReference type="InterPro" id="IPR050481">
    <property type="entry name" value="UDP-glycosyltransf_plant"/>
</dbReference>
<dbReference type="Proteomes" id="UP001652660">
    <property type="component" value="Chromosome 6e"/>
</dbReference>
<evidence type="ECO:0000313" key="2">
    <source>
        <dbReference type="RefSeq" id="XP_027071921.1"/>
    </source>
</evidence>
<gene>
    <name evidence="2" type="primary">LOC113696738</name>
</gene>
<protein>
    <submittedName>
        <fullName evidence="2">UDP-glucose flavonoid 3-O-glucosyltransferase 3</fullName>
    </submittedName>
</protein>
<proteinExistence type="predicted"/>
<dbReference type="OrthoDB" id="1730756at2759"/>
<name>A0A6P6T1X9_COFAR</name>
<reference evidence="2" key="2">
    <citation type="submission" date="2025-08" db="UniProtKB">
        <authorList>
            <consortium name="RefSeq"/>
        </authorList>
    </citation>
    <scope>IDENTIFICATION</scope>
    <source>
        <tissue evidence="2">Leaves</tissue>
    </source>
</reference>
<keyword evidence="1" id="KW-1185">Reference proteome</keyword>
<dbReference type="SUPFAM" id="SSF53756">
    <property type="entry name" value="UDP-Glycosyltransferase/glycogen phosphorylase"/>
    <property type="match status" value="2"/>
</dbReference>
<dbReference type="Gene3D" id="3.40.50.2000">
    <property type="entry name" value="Glycogen Phosphorylase B"/>
    <property type="match status" value="3"/>
</dbReference>
<organism evidence="1 2">
    <name type="scientific">Coffea arabica</name>
    <name type="common">Arabian coffee</name>
    <dbReference type="NCBI Taxonomy" id="13443"/>
    <lineage>
        <taxon>Eukaryota</taxon>
        <taxon>Viridiplantae</taxon>
        <taxon>Streptophyta</taxon>
        <taxon>Embryophyta</taxon>
        <taxon>Tracheophyta</taxon>
        <taxon>Spermatophyta</taxon>
        <taxon>Magnoliopsida</taxon>
        <taxon>eudicotyledons</taxon>
        <taxon>Gunneridae</taxon>
        <taxon>Pentapetalae</taxon>
        <taxon>asterids</taxon>
        <taxon>lamiids</taxon>
        <taxon>Gentianales</taxon>
        <taxon>Rubiaceae</taxon>
        <taxon>Ixoroideae</taxon>
        <taxon>Gardenieae complex</taxon>
        <taxon>Bertiereae - Coffeeae clade</taxon>
        <taxon>Coffeeae</taxon>
        <taxon>Coffea</taxon>
    </lineage>
</organism>
<dbReference type="PANTHER" id="PTHR48048">
    <property type="entry name" value="GLYCOSYLTRANSFERASE"/>
    <property type="match status" value="1"/>
</dbReference>
<dbReference type="GO" id="GO:0035251">
    <property type="term" value="F:UDP-glucosyltransferase activity"/>
    <property type="evidence" value="ECO:0007669"/>
    <property type="project" value="InterPro"/>
</dbReference>
<dbReference type="PANTHER" id="PTHR48048:SF83">
    <property type="entry name" value="GLYCOSYLTRANSFERASE"/>
    <property type="match status" value="1"/>
</dbReference>
<dbReference type="RefSeq" id="XP_027071921.1">
    <property type="nucleotide sequence ID" value="XM_027216120.1"/>
</dbReference>
<evidence type="ECO:0000313" key="1">
    <source>
        <dbReference type="Proteomes" id="UP001652660"/>
    </source>
</evidence>
<dbReference type="AlphaFoldDB" id="A0A6P6T1X9"/>
<dbReference type="GeneID" id="113696738"/>